<gene>
    <name evidence="1" type="ORF">S01H1_62436</name>
</gene>
<proteinExistence type="predicted"/>
<organism evidence="1">
    <name type="scientific">marine sediment metagenome</name>
    <dbReference type="NCBI Taxonomy" id="412755"/>
    <lineage>
        <taxon>unclassified sequences</taxon>
        <taxon>metagenomes</taxon>
        <taxon>ecological metagenomes</taxon>
    </lineage>
</organism>
<protein>
    <submittedName>
        <fullName evidence="1">Uncharacterized protein</fullName>
    </submittedName>
</protein>
<dbReference type="AlphaFoldDB" id="X0XDA0"/>
<reference evidence="1" key="1">
    <citation type="journal article" date="2014" name="Front. Microbiol.">
        <title>High frequency of phylogenetically diverse reductive dehalogenase-homologous genes in deep subseafloor sedimentary metagenomes.</title>
        <authorList>
            <person name="Kawai M."/>
            <person name="Futagami T."/>
            <person name="Toyoda A."/>
            <person name="Takaki Y."/>
            <person name="Nishi S."/>
            <person name="Hori S."/>
            <person name="Arai W."/>
            <person name="Tsubouchi T."/>
            <person name="Morono Y."/>
            <person name="Uchiyama I."/>
            <person name="Ito T."/>
            <person name="Fujiyama A."/>
            <person name="Inagaki F."/>
            <person name="Takami H."/>
        </authorList>
    </citation>
    <scope>NUCLEOTIDE SEQUENCE</scope>
    <source>
        <strain evidence="1">Expedition CK06-06</strain>
    </source>
</reference>
<sequence length="210" mass="23738">DFDLADASDFTNGDVIGIYQSDNTMHWTTGIKSGNTITPAVVTTVDADDGATVYFYTALADAPEYVVEANLRNDSLNERPLSVFSRKEYAELSNKTYDGKITEVYFDERVSNPSLFVWPQSSDPRDIVLLWIKRTREDFDAAGDTPDYPQRWYYPLAYNLAVAIGPKFGTPSTSKNYKEVKEQAIIWYEKAQDYDSGPEANVQNQPDFGY</sequence>
<name>X0XDA0_9ZZZZ</name>
<accession>X0XDA0</accession>
<feature type="non-terminal residue" evidence="1">
    <location>
        <position position="1"/>
    </location>
</feature>
<comment type="caution">
    <text evidence="1">The sequence shown here is derived from an EMBL/GenBank/DDBJ whole genome shotgun (WGS) entry which is preliminary data.</text>
</comment>
<dbReference type="EMBL" id="BARS01041008">
    <property type="protein sequence ID" value="GAG41159.1"/>
    <property type="molecule type" value="Genomic_DNA"/>
</dbReference>
<evidence type="ECO:0000313" key="1">
    <source>
        <dbReference type="EMBL" id="GAG41159.1"/>
    </source>
</evidence>